<proteinExistence type="predicted"/>
<evidence type="ECO:0000259" key="2">
    <source>
        <dbReference type="Pfam" id="PF13439"/>
    </source>
</evidence>
<gene>
    <name evidence="3" type="ORF">B0174_09390</name>
</gene>
<reference evidence="3 4" key="1">
    <citation type="submission" date="2017-02" db="EMBL/GenBank/DDBJ databases">
        <title>Arcobacter caeni sp. nov, a new Arcobacter species isolated from reclaimed water.</title>
        <authorList>
            <person name="Figueras M.J."/>
            <person name="Perez-Cataluna A."/>
            <person name="Salas-Masso N."/>
        </authorList>
    </citation>
    <scope>NUCLEOTIDE SEQUENCE [LARGE SCALE GENOMIC DNA]</scope>
    <source>
        <strain evidence="3 4">RW17-10</strain>
    </source>
</reference>
<dbReference type="RefSeq" id="WP_108560031.1">
    <property type="nucleotide sequence ID" value="NZ_MUXE01000014.1"/>
</dbReference>
<feature type="domain" description="Glycosyltransferase subfamily 4-like N-terminal" evidence="2">
    <location>
        <begin position="72"/>
        <end position="180"/>
    </location>
</feature>
<keyword evidence="4" id="KW-1185">Reference proteome</keyword>
<accession>A0A363CXH7</accession>
<evidence type="ECO:0000313" key="4">
    <source>
        <dbReference type="Proteomes" id="UP000251135"/>
    </source>
</evidence>
<evidence type="ECO:0000259" key="1">
    <source>
        <dbReference type="Pfam" id="PF00534"/>
    </source>
</evidence>
<dbReference type="SUPFAM" id="SSF53756">
    <property type="entry name" value="UDP-Glycosyltransferase/glycogen phosphorylase"/>
    <property type="match status" value="1"/>
</dbReference>
<dbReference type="InterPro" id="IPR001296">
    <property type="entry name" value="Glyco_trans_1"/>
</dbReference>
<dbReference type="Gene3D" id="3.40.50.2000">
    <property type="entry name" value="Glycogen Phosphorylase B"/>
    <property type="match status" value="2"/>
</dbReference>
<comment type="caution">
    <text evidence="3">The sequence shown here is derived from an EMBL/GenBank/DDBJ whole genome shotgun (WGS) entry which is preliminary data.</text>
</comment>
<dbReference type="InterPro" id="IPR050194">
    <property type="entry name" value="Glycosyltransferase_grp1"/>
</dbReference>
<feature type="domain" description="Glycosyl transferase family 1" evidence="1">
    <location>
        <begin position="197"/>
        <end position="347"/>
    </location>
</feature>
<sequence>MKILHLTHTDILHDARILKEMQTITNSNRAYNVHGIGVVLDEGSTATSDSEGIDVHAIILKSRAWKFLPTVLRHILTLFELTFKMFFQALRLKPDVVHCHDTLVLPLGVVIKIFTRSKLIYDAHELESNRNGLSKSLGKMTLYTEKILWRYVDKLIVVSPSIQKWYKENLGGEKSSEVILNSPILKIFDEQVDRNYLRTKFLIPENSKIFIYVGILGIGRGIEDFLEVFKSRDINSHLVFCGYGEMKDDLTKISQRFKNIHLHDAVPHEKVVSIAKSADIGLCFVENVSLSDYYCLPNKLFEYAFAEIPVLASSFPDITTVVEKYKLGKCSDIDFDSMYKVIKEFEKMETLPQINKDDLYDLSWAAQEKKLVRLYEDIIKEINKEN</sequence>
<dbReference type="EMBL" id="MUXE01000014">
    <property type="protein sequence ID" value="PUE63751.1"/>
    <property type="molecule type" value="Genomic_DNA"/>
</dbReference>
<evidence type="ECO:0008006" key="5">
    <source>
        <dbReference type="Google" id="ProtNLM"/>
    </source>
</evidence>
<dbReference type="AlphaFoldDB" id="A0A363CXH7"/>
<dbReference type="Pfam" id="PF00534">
    <property type="entry name" value="Glycos_transf_1"/>
    <property type="match status" value="1"/>
</dbReference>
<dbReference type="Proteomes" id="UP000251135">
    <property type="component" value="Unassembled WGS sequence"/>
</dbReference>
<dbReference type="InterPro" id="IPR028098">
    <property type="entry name" value="Glyco_trans_4-like_N"/>
</dbReference>
<dbReference type="OrthoDB" id="9815351at2"/>
<dbReference type="PANTHER" id="PTHR45947">
    <property type="entry name" value="SULFOQUINOVOSYL TRANSFERASE SQD2"/>
    <property type="match status" value="1"/>
</dbReference>
<name>A0A363CXH7_9BACT</name>
<evidence type="ECO:0000313" key="3">
    <source>
        <dbReference type="EMBL" id="PUE63751.1"/>
    </source>
</evidence>
<protein>
    <recommendedName>
        <fullName evidence="5">Glycosyl transferase family 1</fullName>
    </recommendedName>
</protein>
<dbReference type="GO" id="GO:0016757">
    <property type="term" value="F:glycosyltransferase activity"/>
    <property type="evidence" value="ECO:0007669"/>
    <property type="project" value="InterPro"/>
</dbReference>
<dbReference type="Pfam" id="PF13439">
    <property type="entry name" value="Glyco_transf_4"/>
    <property type="match status" value="1"/>
</dbReference>
<organism evidence="3 4">
    <name type="scientific">Arcobacter caeni</name>
    <dbReference type="NCBI Taxonomy" id="1912877"/>
    <lineage>
        <taxon>Bacteria</taxon>
        <taxon>Pseudomonadati</taxon>
        <taxon>Campylobacterota</taxon>
        <taxon>Epsilonproteobacteria</taxon>
        <taxon>Campylobacterales</taxon>
        <taxon>Arcobacteraceae</taxon>
        <taxon>Arcobacter</taxon>
    </lineage>
</organism>
<dbReference type="PANTHER" id="PTHR45947:SF3">
    <property type="entry name" value="SULFOQUINOVOSYL TRANSFERASE SQD2"/>
    <property type="match status" value="1"/>
</dbReference>